<keyword evidence="3" id="KW-1185">Reference proteome</keyword>
<evidence type="ECO:0000313" key="3">
    <source>
        <dbReference type="Proteomes" id="UP000319865"/>
    </source>
</evidence>
<sequence>MTTCALAVMVAGVLITVILVTRKADSVPDVVRALIALVAALAAAGEVTRRRR</sequence>
<keyword evidence="1" id="KW-0472">Membrane</keyword>
<reference evidence="2 3" key="1">
    <citation type="submission" date="2019-06" db="EMBL/GenBank/DDBJ databases">
        <title>Sequencing the genomes of 1000 actinobacteria strains.</title>
        <authorList>
            <person name="Klenk H.-P."/>
        </authorList>
    </citation>
    <scope>NUCLEOTIDE SEQUENCE [LARGE SCALE GENOMIC DNA]</scope>
    <source>
        <strain evidence="2 3">DSM 46837</strain>
    </source>
</reference>
<evidence type="ECO:0000256" key="1">
    <source>
        <dbReference type="SAM" id="Phobius"/>
    </source>
</evidence>
<gene>
    <name evidence="2" type="ORF">FHU33_3809</name>
</gene>
<dbReference type="Proteomes" id="UP000319865">
    <property type="component" value="Unassembled WGS sequence"/>
</dbReference>
<dbReference type="EMBL" id="VFQE01000001">
    <property type="protein sequence ID" value="TQN44311.1"/>
    <property type="molecule type" value="Genomic_DNA"/>
</dbReference>
<proteinExistence type="predicted"/>
<comment type="caution">
    <text evidence="2">The sequence shown here is derived from an EMBL/GenBank/DDBJ whole genome shotgun (WGS) entry which is preliminary data.</text>
</comment>
<evidence type="ECO:0000313" key="2">
    <source>
        <dbReference type="EMBL" id="TQN44311.1"/>
    </source>
</evidence>
<keyword evidence="1" id="KW-0812">Transmembrane</keyword>
<name>A0A543PJR8_9ACTN</name>
<keyword evidence="1" id="KW-1133">Transmembrane helix</keyword>
<dbReference type="AlphaFoldDB" id="A0A543PJR8"/>
<organism evidence="2 3">
    <name type="scientific">Blastococcus colisei</name>
    <dbReference type="NCBI Taxonomy" id="1564162"/>
    <lineage>
        <taxon>Bacteria</taxon>
        <taxon>Bacillati</taxon>
        <taxon>Actinomycetota</taxon>
        <taxon>Actinomycetes</taxon>
        <taxon>Geodermatophilales</taxon>
        <taxon>Geodermatophilaceae</taxon>
        <taxon>Blastococcus</taxon>
    </lineage>
</organism>
<accession>A0A543PJR8</accession>
<protein>
    <submittedName>
        <fullName evidence="2">Uncharacterized protein</fullName>
    </submittedName>
</protein>
<feature type="transmembrane region" description="Helical" evidence="1">
    <location>
        <begin position="30"/>
        <end position="48"/>
    </location>
</feature>